<comment type="catalytic activity">
    <reaction evidence="1">
        <text>an acyl phosphate + H2O = a carboxylate + phosphate + H(+)</text>
        <dbReference type="Rhea" id="RHEA:14965"/>
        <dbReference type="ChEBI" id="CHEBI:15377"/>
        <dbReference type="ChEBI" id="CHEBI:15378"/>
        <dbReference type="ChEBI" id="CHEBI:29067"/>
        <dbReference type="ChEBI" id="CHEBI:43474"/>
        <dbReference type="ChEBI" id="CHEBI:59918"/>
        <dbReference type="EC" id="3.6.1.7"/>
    </reaction>
</comment>
<dbReference type="Pfam" id="PF00708">
    <property type="entry name" value="Acylphosphatase"/>
    <property type="match status" value="1"/>
</dbReference>
<feature type="active site" evidence="1">
    <location>
        <position position="38"/>
    </location>
</feature>
<protein>
    <recommendedName>
        <fullName evidence="1">acylphosphatase</fullName>
        <ecNumber evidence="1">3.6.1.7</ecNumber>
    </recommendedName>
</protein>
<keyword evidence="1 4" id="KW-0378">Hydrolase</keyword>
<dbReference type="PANTHER" id="PTHR47268">
    <property type="entry name" value="ACYLPHOSPHATASE"/>
    <property type="match status" value="1"/>
</dbReference>
<dbReference type="EMBL" id="JAMQOP010000001">
    <property type="protein sequence ID" value="MDS0297180.1"/>
    <property type="molecule type" value="Genomic_DNA"/>
</dbReference>
<feature type="domain" description="Acylphosphatase-like" evidence="3">
    <location>
        <begin position="5"/>
        <end position="92"/>
    </location>
</feature>
<dbReference type="InterPro" id="IPR001792">
    <property type="entry name" value="Acylphosphatase-like_dom"/>
</dbReference>
<organism evidence="4 5">
    <name type="scientific">Halogeometricum salsisoli</name>
    <dbReference type="NCBI Taxonomy" id="2950536"/>
    <lineage>
        <taxon>Archaea</taxon>
        <taxon>Methanobacteriati</taxon>
        <taxon>Methanobacteriota</taxon>
        <taxon>Stenosarchaea group</taxon>
        <taxon>Halobacteria</taxon>
        <taxon>Halobacteriales</taxon>
        <taxon>Haloferacaceae</taxon>
        <taxon>Halogeometricum</taxon>
    </lineage>
</organism>
<dbReference type="RefSeq" id="WP_310921959.1">
    <property type="nucleotide sequence ID" value="NZ_JAMQOP010000001.1"/>
</dbReference>
<dbReference type="PANTHER" id="PTHR47268:SF4">
    <property type="entry name" value="ACYLPHOSPHATASE"/>
    <property type="match status" value="1"/>
</dbReference>
<dbReference type="GO" id="GO:0003998">
    <property type="term" value="F:acylphosphatase activity"/>
    <property type="evidence" value="ECO:0007669"/>
    <property type="project" value="UniProtKB-EC"/>
</dbReference>
<gene>
    <name evidence="4" type="ORF">NDI76_00300</name>
</gene>
<evidence type="ECO:0000313" key="5">
    <source>
        <dbReference type="Proteomes" id="UP001257060"/>
    </source>
</evidence>
<name>A0ABU2G8Q2_9EURY</name>
<sequence>MADTRAHVFVTGTVQGVHFRDNLHETARAHDVDGWARNLEDDRVEAVFEGAEGDVEHVIDWCKRGPPKAEVEGVNIEMGSPQGDLEGFRKVNE</sequence>
<dbReference type="PROSITE" id="PS00150">
    <property type="entry name" value="ACYLPHOSPHATASE_1"/>
    <property type="match status" value="1"/>
</dbReference>
<feature type="active site" evidence="1">
    <location>
        <position position="20"/>
    </location>
</feature>
<dbReference type="EC" id="3.6.1.7" evidence="1"/>
<evidence type="ECO:0000256" key="1">
    <source>
        <dbReference type="PROSITE-ProRule" id="PRU00520"/>
    </source>
</evidence>
<dbReference type="InterPro" id="IPR036046">
    <property type="entry name" value="Acylphosphatase-like_dom_sf"/>
</dbReference>
<dbReference type="Proteomes" id="UP001257060">
    <property type="component" value="Unassembled WGS sequence"/>
</dbReference>
<evidence type="ECO:0000256" key="2">
    <source>
        <dbReference type="RuleBase" id="RU004168"/>
    </source>
</evidence>
<dbReference type="PROSITE" id="PS51160">
    <property type="entry name" value="ACYLPHOSPHATASE_3"/>
    <property type="match status" value="1"/>
</dbReference>
<dbReference type="InterPro" id="IPR017968">
    <property type="entry name" value="Acylphosphatase_CS"/>
</dbReference>
<reference evidence="4 5" key="1">
    <citation type="submission" date="2022-06" db="EMBL/GenBank/DDBJ databases">
        <title>Halogeometricum sp. a new haloarchaeum isolate from saline soil.</title>
        <authorList>
            <person name="Strakova D."/>
            <person name="Galisteo C."/>
            <person name="Sanchez-Porro C."/>
            <person name="Ventosa A."/>
        </authorList>
    </citation>
    <scope>NUCLEOTIDE SEQUENCE [LARGE SCALE GENOMIC DNA]</scope>
    <source>
        <strain evidence="4 5">S1BR25-6</strain>
    </source>
</reference>
<evidence type="ECO:0000313" key="4">
    <source>
        <dbReference type="EMBL" id="MDS0297180.1"/>
    </source>
</evidence>
<comment type="caution">
    <text evidence="4">The sequence shown here is derived from an EMBL/GenBank/DDBJ whole genome shotgun (WGS) entry which is preliminary data.</text>
</comment>
<accession>A0ABU2G8Q2</accession>
<dbReference type="SUPFAM" id="SSF54975">
    <property type="entry name" value="Acylphosphatase/BLUF domain-like"/>
    <property type="match status" value="1"/>
</dbReference>
<dbReference type="InterPro" id="IPR020456">
    <property type="entry name" value="Acylphosphatase"/>
</dbReference>
<comment type="similarity">
    <text evidence="2">Belongs to the acylphosphatase family.</text>
</comment>
<proteinExistence type="inferred from homology"/>
<evidence type="ECO:0000259" key="3">
    <source>
        <dbReference type="PROSITE" id="PS51160"/>
    </source>
</evidence>
<dbReference type="Gene3D" id="3.30.70.100">
    <property type="match status" value="1"/>
</dbReference>
<keyword evidence="5" id="KW-1185">Reference proteome</keyword>